<evidence type="ECO:0000256" key="3">
    <source>
        <dbReference type="ARBA" id="ARBA00023242"/>
    </source>
</evidence>
<evidence type="ECO:0000256" key="4">
    <source>
        <dbReference type="SAM" id="MobiDB-lite"/>
    </source>
</evidence>
<dbReference type="GO" id="GO:0003677">
    <property type="term" value="F:DNA binding"/>
    <property type="evidence" value="ECO:0007669"/>
    <property type="project" value="InterPro"/>
</dbReference>
<keyword evidence="2" id="KW-0479">Metal-binding</keyword>
<keyword evidence="3" id="KW-0539">Nucleus</keyword>
<dbReference type="SUPFAM" id="SSF57701">
    <property type="entry name" value="Zn2/Cys6 DNA-binding domain"/>
    <property type="match status" value="1"/>
</dbReference>
<dbReference type="SMART" id="SM00906">
    <property type="entry name" value="Fungal_trans"/>
    <property type="match status" value="1"/>
</dbReference>
<dbReference type="GO" id="GO:0006351">
    <property type="term" value="P:DNA-templated transcription"/>
    <property type="evidence" value="ECO:0007669"/>
    <property type="project" value="InterPro"/>
</dbReference>
<dbReference type="CDD" id="cd00067">
    <property type="entry name" value="GAL4"/>
    <property type="match status" value="1"/>
</dbReference>
<comment type="subcellular location">
    <subcellularLocation>
        <location evidence="1">Nucleus</location>
    </subcellularLocation>
</comment>
<dbReference type="GO" id="GO:0005634">
    <property type="term" value="C:nucleus"/>
    <property type="evidence" value="ECO:0007669"/>
    <property type="project" value="UniProtKB-SubCell"/>
</dbReference>
<evidence type="ECO:0000259" key="5">
    <source>
        <dbReference type="PROSITE" id="PS50048"/>
    </source>
</evidence>
<dbReference type="GO" id="GO:0000981">
    <property type="term" value="F:DNA-binding transcription factor activity, RNA polymerase II-specific"/>
    <property type="evidence" value="ECO:0007669"/>
    <property type="project" value="InterPro"/>
</dbReference>
<name>A0AAN6YXC6_9PEZI</name>
<reference evidence="6" key="2">
    <citation type="submission" date="2023-05" db="EMBL/GenBank/DDBJ databases">
        <authorList>
            <consortium name="Lawrence Berkeley National Laboratory"/>
            <person name="Steindorff A."/>
            <person name="Hensen N."/>
            <person name="Bonometti L."/>
            <person name="Westerberg I."/>
            <person name="Brannstrom I.O."/>
            <person name="Guillou S."/>
            <person name="Cros-Aarteil S."/>
            <person name="Calhoun S."/>
            <person name="Haridas S."/>
            <person name="Kuo A."/>
            <person name="Mondo S."/>
            <person name="Pangilinan J."/>
            <person name="Riley R."/>
            <person name="Labutti K."/>
            <person name="Andreopoulos B."/>
            <person name="Lipzen A."/>
            <person name="Chen C."/>
            <person name="Yanf M."/>
            <person name="Daum C."/>
            <person name="Ng V."/>
            <person name="Clum A."/>
            <person name="Ohm R."/>
            <person name="Martin F."/>
            <person name="Silar P."/>
            <person name="Natvig D."/>
            <person name="Lalanne C."/>
            <person name="Gautier V."/>
            <person name="Ament-Velasquez S.L."/>
            <person name="Kruys A."/>
            <person name="Hutchinson M.I."/>
            <person name="Powell A.J."/>
            <person name="Barry K."/>
            <person name="Miller A.N."/>
            <person name="Grigoriev I.V."/>
            <person name="Debuchy R."/>
            <person name="Gladieux P."/>
            <person name="Thoren M.H."/>
            <person name="Johannesson H."/>
        </authorList>
    </citation>
    <scope>NUCLEOTIDE SEQUENCE</scope>
    <source>
        <strain evidence="6">CBS 508.74</strain>
    </source>
</reference>
<feature type="region of interest" description="Disordered" evidence="4">
    <location>
        <begin position="750"/>
        <end position="795"/>
    </location>
</feature>
<dbReference type="CDD" id="cd12148">
    <property type="entry name" value="fungal_TF_MHR"/>
    <property type="match status" value="1"/>
</dbReference>
<organism evidence="6 7">
    <name type="scientific">Canariomyces notabilis</name>
    <dbReference type="NCBI Taxonomy" id="2074819"/>
    <lineage>
        <taxon>Eukaryota</taxon>
        <taxon>Fungi</taxon>
        <taxon>Dikarya</taxon>
        <taxon>Ascomycota</taxon>
        <taxon>Pezizomycotina</taxon>
        <taxon>Sordariomycetes</taxon>
        <taxon>Sordariomycetidae</taxon>
        <taxon>Sordariales</taxon>
        <taxon>Chaetomiaceae</taxon>
        <taxon>Canariomyces</taxon>
    </lineage>
</organism>
<feature type="compositionally biased region" description="Low complexity" evidence="4">
    <location>
        <begin position="81"/>
        <end position="98"/>
    </location>
</feature>
<gene>
    <name evidence="6" type="ORF">N656DRAFT_765358</name>
</gene>
<feature type="region of interest" description="Disordered" evidence="4">
    <location>
        <begin position="62"/>
        <end position="108"/>
    </location>
</feature>
<evidence type="ECO:0000256" key="2">
    <source>
        <dbReference type="ARBA" id="ARBA00022723"/>
    </source>
</evidence>
<dbReference type="GeneID" id="89937529"/>
<keyword evidence="7" id="KW-1185">Reference proteome</keyword>
<dbReference type="Proteomes" id="UP001302812">
    <property type="component" value="Unassembled WGS sequence"/>
</dbReference>
<dbReference type="InterPro" id="IPR036864">
    <property type="entry name" value="Zn2-C6_fun-type_DNA-bd_sf"/>
</dbReference>
<dbReference type="PANTHER" id="PTHR31001">
    <property type="entry name" value="UNCHARACTERIZED TRANSCRIPTIONAL REGULATORY PROTEIN"/>
    <property type="match status" value="1"/>
</dbReference>
<dbReference type="EMBL" id="MU853333">
    <property type="protein sequence ID" value="KAK4116379.1"/>
    <property type="molecule type" value="Genomic_DNA"/>
</dbReference>
<protein>
    <recommendedName>
        <fullName evidence="5">Zn(2)-C6 fungal-type domain-containing protein</fullName>
    </recommendedName>
</protein>
<dbReference type="AlphaFoldDB" id="A0AAN6YXC6"/>
<feature type="domain" description="Zn(2)-C6 fungal-type" evidence="5">
    <location>
        <begin position="124"/>
        <end position="153"/>
    </location>
</feature>
<feature type="compositionally biased region" description="Low complexity" evidence="4">
    <location>
        <begin position="891"/>
        <end position="902"/>
    </location>
</feature>
<evidence type="ECO:0000256" key="1">
    <source>
        <dbReference type="ARBA" id="ARBA00004123"/>
    </source>
</evidence>
<evidence type="ECO:0000313" key="7">
    <source>
        <dbReference type="Proteomes" id="UP001302812"/>
    </source>
</evidence>
<evidence type="ECO:0000313" key="6">
    <source>
        <dbReference type="EMBL" id="KAK4116379.1"/>
    </source>
</evidence>
<proteinExistence type="predicted"/>
<dbReference type="Gene3D" id="4.10.240.10">
    <property type="entry name" value="Zn(2)-C6 fungal-type DNA-binding domain"/>
    <property type="match status" value="1"/>
</dbReference>
<accession>A0AAN6YXC6</accession>
<dbReference type="InterPro" id="IPR050613">
    <property type="entry name" value="Sec_Metabolite_Reg"/>
</dbReference>
<dbReference type="Pfam" id="PF04082">
    <property type="entry name" value="Fungal_trans"/>
    <property type="match status" value="1"/>
</dbReference>
<comment type="caution">
    <text evidence="6">The sequence shown here is derived from an EMBL/GenBank/DDBJ whole genome shotgun (WGS) entry which is preliminary data.</text>
</comment>
<dbReference type="InterPro" id="IPR007219">
    <property type="entry name" value="XnlR_reg_dom"/>
</dbReference>
<dbReference type="PROSITE" id="PS00463">
    <property type="entry name" value="ZN2_CY6_FUNGAL_1"/>
    <property type="match status" value="1"/>
</dbReference>
<feature type="compositionally biased region" description="Polar residues" evidence="4">
    <location>
        <begin position="866"/>
        <end position="877"/>
    </location>
</feature>
<dbReference type="RefSeq" id="XP_064673949.1">
    <property type="nucleotide sequence ID" value="XM_064813404.1"/>
</dbReference>
<dbReference type="SMART" id="SM00066">
    <property type="entry name" value="GAL4"/>
    <property type="match status" value="1"/>
</dbReference>
<feature type="region of interest" description="Disordered" evidence="4">
    <location>
        <begin position="866"/>
        <end position="902"/>
    </location>
</feature>
<dbReference type="InterPro" id="IPR001138">
    <property type="entry name" value="Zn2Cys6_DnaBD"/>
</dbReference>
<dbReference type="GO" id="GO:0008270">
    <property type="term" value="F:zinc ion binding"/>
    <property type="evidence" value="ECO:0007669"/>
    <property type="project" value="InterPro"/>
</dbReference>
<dbReference type="PANTHER" id="PTHR31001:SF40">
    <property type="entry name" value="ZN(II)2CYS6 TRANSCRIPTION FACTOR (EUROFUNG)"/>
    <property type="match status" value="1"/>
</dbReference>
<dbReference type="Pfam" id="PF00172">
    <property type="entry name" value="Zn_clus"/>
    <property type="match status" value="1"/>
</dbReference>
<sequence length="945" mass="104309">MASYRLSNLALATDYQQHPVAGVVAPRQQSQGDYAACPLQRAQMAPCSVDANVSALVGPQDTAMQSAMPRGSLAETPPPSAGLGNAAAGAGERQASAAPRPDEATTNSLHAPRPIRRRRRMITSCLECRRRKLGCNKEQPCHNCVRSRRDCLYIGPKLDEVSLQRLTEIKERVGSLERQLERDVAKGRGGPAGGGGDFCQQRIVADDVEDDFGEECDLQITPMVALDLTYEDDCDGAGPADLIDLGIRVGRMRITERIGGLSRPRMWEEIQAGISDTQTPTGHGSPPEQLDSALRELPDFLKPGESYIPPTSGLFFGQASEPSALLNLLPSADMGTRLMHRYFEAVHPIARCVHRPSFEAMYQSFWDDVRQNMEPRASIQAVVFAAWFSAAVSLDEIRAQHEYGYSKTQLILSMRIGTEAALAKARFLSTTSVDTLQAFVMYLLPLCRDEVSRAHSVLVGAAVRMAECMGLHRDGSAYGLTPLETHVRRLIWHQLCFLDIRTCEAQGPKPAIRRGEYTTKLPLNCDEAELTPGTMVAPAVTERWTPVLLSIIRFEINEMMRTIWADRNKMEMNKMLLTTMLTKVEEFRKRMLDKYNGLLDERVPIQKYTKLVMQLLLYRLHAMVLHPYHANATHPLPDKLNGLLITSGIVIIETAIQLESGTLFRDWAWYLGAYQQYQIALLLATEIYYRPSNKDAQRIWPCLDYVFKMDPNMPREQKSLQILTEIMDKTSVYMSMRRVRAPTAISKAVLGKQAVKESTPPQQRCPPPPPPRPATMHTRGMPQSALQQPQKMGGAGAEATMSADMSIPPTAAPANQRPLSQCHPPPPHLLPPHMMWAQQSMGVPPPTMVFGGVSNGEVLWGFPPSLNNHGSPNSSDGDSVAGQVQGHHLASGMPGPSTGGSMNAMDNIDWDALNMLFPTDPQTGELSFEPYVDAGMGSTGAWQSQ</sequence>
<dbReference type="PROSITE" id="PS50048">
    <property type="entry name" value="ZN2_CY6_FUNGAL_2"/>
    <property type="match status" value="1"/>
</dbReference>
<feature type="compositionally biased region" description="Pro residues" evidence="4">
    <location>
        <begin position="763"/>
        <end position="773"/>
    </location>
</feature>
<reference evidence="6" key="1">
    <citation type="journal article" date="2023" name="Mol. Phylogenet. Evol.">
        <title>Genome-scale phylogeny and comparative genomics of the fungal order Sordariales.</title>
        <authorList>
            <person name="Hensen N."/>
            <person name="Bonometti L."/>
            <person name="Westerberg I."/>
            <person name="Brannstrom I.O."/>
            <person name="Guillou S."/>
            <person name="Cros-Aarteil S."/>
            <person name="Calhoun S."/>
            <person name="Haridas S."/>
            <person name="Kuo A."/>
            <person name="Mondo S."/>
            <person name="Pangilinan J."/>
            <person name="Riley R."/>
            <person name="LaButti K."/>
            <person name="Andreopoulos B."/>
            <person name="Lipzen A."/>
            <person name="Chen C."/>
            <person name="Yan M."/>
            <person name="Daum C."/>
            <person name="Ng V."/>
            <person name="Clum A."/>
            <person name="Steindorff A."/>
            <person name="Ohm R.A."/>
            <person name="Martin F."/>
            <person name="Silar P."/>
            <person name="Natvig D.O."/>
            <person name="Lalanne C."/>
            <person name="Gautier V."/>
            <person name="Ament-Velasquez S.L."/>
            <person name="Kruys A."/>
            <person name="Hutchinson M.I."/>
            <person name="Powell A.J."/>
            <person name="Barry K."/>
            <person name="Miller A.N."/>
            <person name="Grigoriev I.V."/>
            <person name="Debuchy R."/>
            <person name="Gladieux P."/>
            <person name="Hiltunen Thoren M."/>
            <person name="Johannesson H."/>
        </authorList>
    </citation>
    <scope>NUCLEOTIDE SEQUENCE</scope>
    <source>
        <strain evidence="6">CBS 508.74</strain>
    </source>
</reference>